<dbReference type="OrthoDB" id="4380123at2"/>
<sequence>MIKETTHFNFEYRLMPVFDTPSMFIKPGLLKTCILYFILLCSQINFCQSNDILKTYETADGKIIMLLADQRVLLEVSGKVSYPDSTNVISITKEGKAICGLRISEVSYQNYGFYKYENQKLILLFRDENPIEDIAVKFADTDIKGQSIRVSFTNNYHPVFDLKVFQKDKLLCSIDFFAENCSFTTSDLVSPLVFNYNGNLKTLPLTSKPIEELIVTINDLKGDNQIKIEKIAYNLKDLIEK</sequence>
<dbReference type="RefSeq" id="WP_099645154.1">
    <property type="nucleotide sequence ID" value="NZ_KZ319288.1"/>
</dbReference>
<organism evidence="1 2">
    <name type="scientific">Leeuwenhoekiella nanhaiensis</name>
    <dbReference type="NCBI Taxonomy" id="1655491"/>
    <lineage>
        <taxon>Bacteria</taxon>
        <taxon>Pseudomonadati</taxon>
        <taxon>Bacteroidota</taxon>
        <taxon>Flavobacteriia</taxon>
        <taxon>Flavobacteriales</taxon>
        <taxon>Flavobacteriaceae</taxon>
        <taxon>Leeuwenhoekiella</taxon>
    </lineage>
</organism>
<protein>
    <submittedName>
        <fullName evidence="1">Uncharacterized protein</fullName>
    </submittedName>
</protein>
<name>A0A2G1VUM8_9FLAO</name>
<reference evidence="1 2" key="1">
    <citation type="submission" date="2017-08" db="EMBL/GenBank/DDBJ databases">
        <title>The whole genome shortgun sequences of strain Leeuwenhoekiella nanhaiensis G18 from the South China Sea.</title>
        <authorList>
            <person name="Liu Q."/>
        </authorList>
    </citation>
    <scope>NUCLEOTIDE SEQUENCE [LARGE SCALE GENOMIC DNA]</scope>
    <source>
        <strain evidence="1 2">G18</strain>
    </source>
</reference>
<gene>
    <name evidence="1" type="ORF">CJ305_04980</name>
</gene>
<keyword evidence="2" id="KW-1185">Reference proteome</keyword>
<dbReference type="Proteomes" id="UP000229433">
    <property type="component" value="Unassembled WGS sequence"/>
</dbReference>
<evidence type="ECO:0000313" key="1">
    <source>
        <dbReference type="EMBL" id="PHQ30320.1"/>
    </source>
</evidence>
<dbReference type="EMBL" id="NQXA01000002">
    <property type="protein sequence ID" value="PHQ30320.1"/>
    <property type="molecule type" value="Genomic_DNA"/>
</dbReference>
<evidence type="ECO:0000313" key="2">
    <source>
        <dbReference type="Proteomes" id="UP000229433"/>
    </source>
</evidence>
<dbReference type="AlphaFoldDB" id="A0A2G1VUM8"/>
<accession>A0A2G1VUM8</accession>
<proteinExistence type="predicted"/>
<comment type="caution">
    <text evidence="1">The sequence shown here is derived from an EMBL/GenBank/DDBJ whole genome shotgun (WGS) entry which is preliminary data.</text>
</comment>